<dbReference type="Gene3D" id="3.40.1440.10">
    <property type="entry name" value="GIY-YIG endonuclease"/>
    <property type="match status" value="1"/>
</dbReference>
<dbReference type="EMBL" id="BAAADD010000002">
    <property type="protein sequence ID" value="GAA0563475.1"/>
    <property type="molecule type" value="Genomic_DNA"/>
</dbReference>
<dbReference type="CDD" id="cd10451">
    <property type="entry name" value="GIY-YIG_LuxR_like"/>
    <property type="match status" value="1"/>
</dbReference>
<dbReference type="RefSeq" id="WP_166932610.1">
    <property type="nucleotide sequence ID" value="NZ_BAAADD010000002.1"/>
</dbReference>
<name>A0ABN1EC66_9PROT</name>
<dbReference type="SUPFAM" id="SSF82771">
    <property type="entry name" value="GIY-YIG endonuclease"/>
    <property type="match status" value="1"/>
</dbReference>
<sequence length="111" mass="12608">MDNARKKELVREYKEQKAQPGIFAVRCAASGQVWVAKAPDLGKRQSGLWFQLGMGGFPGKSLQDAWKTHGEAAFAFEILEEIKDDNELMIPVLLKEREAYWRQELKADALI</sequence>
<gene>
    <name evidence="1" type="ORF">GCM10008942_09890</name>
</gene>
<reference evidence="1 2" key="1">
    <citation type="journal article" date="2019" name="Int. J. Syst. Evol. Microbiol.">
        <title>The Global Catalogue of Microorganisms (GCM) 10K type strain sequencing project: providing services to taxonomists for standard genome sequencing and annotation.</title>
        <authorList>
            <consortium name="The Broad Institute Genomics Platform"/>
            <consortium name="The Broad Institute Genome Sequencing Center for Infectious Disease"/>
            <person name="Wu L."/>
            <person name="Ma J."/>
        </authorList>
    </citation>
    <scope>NUCLEOTIDE SEQUENCE [LARGE SCALE GENOMIC DNA]</scope>
    <source>
        <strain evidence="1 2">JCM 15089</strain>
    </source>
</reference>
<evidence type="ECO:0008006" key="3">
    <source>
        <dbReference type="Google" id="ProtNLM"/>
    </source>
</evidence>
<evidence type="ECO:0000313" key="1">
    <source>
        <dbReference type="EMBL" id="GAA0563475.1"/>
    </source>
</evidence>
<keyword evidence="2" id="KW-1185">Reference proteome</keyword>
<organism evidence="1 2">
    <name type="scientific">Rhizomicrobium electricum</name>
    <dbReference type="NCBI Taxonomy" id="480070"/>
    <lineage>
        <taxon>Bacteria</taxon>
        <taxon>Pseudomonadati</taxon>
        <taxon>Pseudomonadota</taxon>
        <taxon>Alphaproteobacteria</taxon>
        <taxon>Micropepsales</taxon>
        <taxon>Micropepsaceae</taxon>
        <taxon>Rhizomicrobium</taxon>
    </lineage>
</organism>
<proteinExistence type="predicted"/>
<comment type="caution">
    <text evidence="1">The sequence shown here is derived from an EMBL/GenBank/DDBJ whole genome shotgun (WGS) entry which is preliminary data.</text>
</comment>
<protein>
    <recommendedName>
        <fullName evidence="3">GIY-YIG nuclease family protein</fullName>
    </recommendedName>
</protein>
<evidence type="ECO:0000313" key="2">
    <source>
        <dbReference type="Proteomes" id="UP001499951"/>
    </source>
</evidence>
<accession>A0ABN1EC66</accession>
<dbReference type="InterPro" id="IPR035901">
    <property type="entry name" value="GIY-YIG_endonuc_sf"/>
</dbReference>
<dbReference type="Proteomes" id="UP001499951">
    <property type="component" value="Unassembled WGS sequence"/>
</dbReference>